<comment type="function">
    <text evidence="6">Catalyzes the conversion of 1-hydroxy-2-methyl-2-(E)-butenyl 4-diphosphate (HMBPP) into a mixture of isopentenyl diphosphate (IPP) and dimethylallyl diphosphate (DMAPP). Acts in the terminal step of the DOXP/MEP pathway for isoprenoid precursor biosynthesis.</text>
</comment>
<dbReference type="NCBIfam" id="NF002187">
    <property type="entry name" value="PRK01045.1-1"/>
    <property type="match status" value="1"/>
</dbReference>
<feature type="binding site" evidence="6">
    <location>
        <position position="201"/>
    </location>
    <ligand>
        <name>[4Fe-4S] cluster</name>
        <dbReference type="ChEBI" id="CHEBI:49883"/>
    </ligand>
</feature>
<keyword evidence="6 9" id="KW-0560">Oxidoreductase</keyword>
<dbReference type="GO" id="GO:0051745">
    <property type="term" value="F:4-hydroxy-3-methylbut-2-enyl diphosphate reductase activity"/>
    <property type="evidence" value="ECO:0007669"/>
    <property type="project" value="UniProtKB-UniRule"/>
</dbReference>
<feature type="binding site" evidence="6">
    <location>
        <position position="14"/>
    </location>
    <ligand>
        <name>[4Fe-4S] cluster</name>
        <dbReference type="ChEBI" id="CHEBI:49883"/>
    </ligand>
</feature>
<evidence type="ECO:0000313" key="10">
    <source>
        <dbReference type="Proteomes" id="UP000574276"/>
    </source>
</evidence>
<reference evidence="9 10" key="1">
    <citation type="submission" date="2020-07" db="EMBL/GenBank/DDBJ databases">
        <title>Characterization and genome sequencing of isolate MD1, a novel member within the family Lachnospiraceae.</title>
        <authorList>
            <person name="Rettenmaier R."/>
            <person name="Di Bello L."/>
            <person name="Zinser C."/>
            <person name="Scheitz K."/>
            <person name="Liebl W."/>
            <person name="Zverlov V."/>
        </authorList>
    </citation>
    <scope>NUCLEOTIDE SEQUENCE [LARGE SCALE GENOMIC DNA]</scope>
    <source>
        <strain evidence="9 10">MD1</strain>
    </source>
</reference>
<evidence type="ECO:0000256" key="7">
    <source>
        <dbReference type="SAM" id="MobiDB-lite"/>
    </source>
</evidence>
<comment type="catalytic activity">
    <reaction evidence="6">
        <text>dimethylallyl diphosphate + 2 oxidized [2Fe-2S]-[ferredoxin] + H2O = (2E)-4-hydroxy-3-methylbut-2-enyl diphosphate + 2 reduced [2Fe-2S]-[ferredoxin] + 2 H(+)</text>
        <dbReference type="Rhea" id="RHEA:24825"/>
        <dbReference type="Rhea" id="RHEA-COMP:10000"/>
        <dbReference type="Rhea" id="RHEA-COMP:10001"/>
        <dbReference type="ChEBI" id="CHEBI:15377"/>
        <dbReference type="ChEBI" id="CHEBI:15378"/>
        <dbReference type="ChEBI" id="CHEBI:33737"/>
        <dbReference type="ChEBI" id="CHEBI:33738"/>
        <dbReference type="ChEBI" id="CHEBI:57623"/>
        <dbReference type="ChEBI" id="CHEBI:128753"/>
        <dbReference type="EC" id="1.17.7.4"/>
    </reaction>
</comment>
<dbReference type="SUPFAM" id="SSF50249">
    <property type="entry name" value="Nucleic acid-binding proteins"/>
    <property type="match status" value="4"/>
</dbReference>
<feature type="domain" description="S1 motif" evidence="8">
    <location>
        <begin position="393"/>
        <end position="459"/>
    </location>
</feature>
<keyword evidence="2 6" id="KW-0479">Metal-binding</keyword>
<evidence type="ECO:0000256" key="4">
    <source>
        <dbReference type="ARBA" id="ARBA00023014"/>
    </source>
</evidence>
<dbReference type="Pfam" id="PF02401">
    <property type="entry name" value="LYTB"/>
    <property type="match status" value="1"/>
</dbReference>
<feature type="region of interest" description="Disordered" evidence="7">
    <location>
        <begin position="635"/>
        <end position="654"/>
    </location>
</feature>
<dbReference type="NCBIfam" id="TIGR00216">
    <property type="entry name" value="ispH_lytB"/>
    <property type="match status" value="1"/>
</dbReference>
<dbReference type="InterPro" id="IPR012340">
    <property type="entry name" value="NA-bd_OB-fold"/>
</dbReference>
<feature type="binding site" evidence="6">
    <location>
        <position position="230"/>
    </location>
    <ligand>
        <name>isopentenyl diphosphate</name>
        <dbReference type="ChEBI" id="CHEBI:128769"/>
    </ligand>
</feature>
<dbReference type="InterPro" id="IPR003029">
    <property type="entry name" value="S1_domain"/>
</dbReference>
<dbReference type="PRINTS" id="PR00681">
    <property type="entry name" value="RIBOSOMALS1"/>
</dbReference>
<dbReference type="CDD" id="cd13944">
    <property type="entry name" value="lytB_ispH"/>
    <property type="match status" value="1"/>
</dbReference>
<feature type="domain" description="S1 motif" evidence="8">
    <location>
        <begin position="563"/>
        <end position="632"/>
    </location>
</feature>
<feature type="binding site" evidence="6">
    <location>
        <position position="231"/>
    </location>
    <ligand>
        <name>(2E)-4-hydroxy-3-methylbut-2-enyl diphosphate</name>
        <dbReference type="ChEBI" id="CHEBI:128753"/>
    </ligand>
</feature>
<dbReference type="Pfam" id="PF00575">
    <property type="entry name" value="S1"/>
    <property type="match status" value="4"/>
</dbReference>
<feature type="binding site" evidence="6">
    <location>
        <position position="229"/>
    </location>
    <ligand>
        <name>dimethylallyl diphosphate</name>
        <dbReference type="ChEBI" id="CHEBI:57623"/>
    </ligand>
</feature>
<feature type="binding site" evidence="6">
    <location>
        <position position="127"/>
    </location>
    <ligand>
        <name>isopentenyl diphosphate</name>
        <dbReference type="ChEBI" id="CHEBI:128769"/>
    </ligand>
</feature>
<feature type="binding site" evidence="6">
    <location>
        <position position="173"/>
    </location>
    <ligand>
        <name>(2E)-4-hydroxy-3-methylbut-2-enyl diphosphate</name>
        <dbReference type="ChEBI" id="CHEBI:128753"/>
    </ligand>
</feature>
<feature type="binding site" evidence="6">
    <location>
        <position position="127"/>
    </location>
    <ligand>
        <name>dimethylallyl diphosphate</name>
        <dbReference type="ChEBI" id="CHEBI:57623"/>
    </ligand>
</feature>
<dbReference type="UniPathway" id="UPA00056">
    <property type="reaction ID" value="UER00097"/>
</dbReference>
<evidence type="ECO:0000256" key="6">
    <source>
        <dbReference type="HAMAP-Rule" id="MF_00191"/>
    </source>
</evidence>
<dbReference type="EMBL" id="JACEGA010000001">
    <property type="protein sequence ID" value="MBB2183029.1"/>
    <property type="molecule type" value="Genomic_DNA"/>
</dbReference>
<comment type="caution">
    <text evidence="9">The sequence shown here is derived from an EMBL/GenBank/DDBJ whole genome shotgun (WGS) entry which is preliminary data.</text>
</comment>
<keyword evidence="1 6" id="KW-0004">4Fe-4S</keyword>
<dbReference type="Gene3D" id="3.40.50.11270">
    <property type="match status" value="1"/>
</dbReference>
<dbReference type="NCBIfam" id="NF005208">
    <property type="entry name" value="PRK06676.1"/>
    <property type="match status" value="1"/>
</dbReference>
<comment type="catalytic activity">
    <reaction evidence="6">
        <text>isopentenyl diphosphate + 2 oxidized [2Fe-2S]-[ferredoxin] + H2O = (2E)-4-hydroxy-3-methylbut-2-enyl diphosphate + 2 reduced [2Fe-2S]-[ferredoxin] + 2 H(+)</text>
        <dbReference type="Rhea" id="RHEA:24488"/>
        <dbReference type="Rhea" id="RHEA-COMP:10000"/>
        <dbReference type="Rhea" id="RHEA-COMP:10001"/>
        <dbReference type="ChEBI" id="CHEBI:15377"/>
        <dbReference type="ChEBI" id="CHEBI:15378"/>
        <dbReference type="ChEBI" id="CHEBI:33737"/>
        <dbReference type="ChEBI" id="CHEBI:33738"/>
        <dbReference type="ChEBI" id="CHEBI:128753"/>
        <dbReference type="ChEBI" id="CHEBI:128769"/>
        <dbReference type="EC" id="1.17.7.4"/>
    </reaction>
</comment>
<dbReference type="GO" id="GO:0003729">
    <property type="term" value="F:mRNA binding"/>
    <property type="evidence" value="ECO:0007669"/>
    <property type="project" value="UniProtKB-ARBA"/>
</dbReference>
<name>A0A839K202_9FIRM</name>
<dbReference type="UniPathway" id="UPA00059">
    <property type="reaction ID" value="UER00105"/>
</dbReference>
<comment type="pathway">
    <text evidence="6">Isoprenoid biosynthesis; dimethylallyl diphosphate biosynthesis; dimethylallyl diphosphate from (2E)-4-hydroxy-3-methylbutenyl diphosphate: step 1/1.</text>
</comment>
<dbReference type="NCBIfam" id="NF000907">
    <property type="entry name" value="PRK00087.1"/>
    <property type="match status" value="1"/>
</dbReference>
<dbReference type="CDD" id="cd05687">
    <property type="entry name" value="S1_RPS1_repeat_ec1_hs1"/>
    <property type="match status" value="1"/>
</dbReference>
<evidence type="ECO:0000313" key="9">
    <source>
        <dbReference type="EMBL" id="MBB2183029.1"/>
    </source>
</evidence>
<dbReference type="InterPro" id="IPR003451">
    <property type="entry name" value="LytB/IspH"/>
</dbReference>
<sequence length="654" mass="72643">MLLNINVAKTAGFCFGVKRAVDLVYNEVQNGSKVYTYGPIIHNEEVVSDLANKGVKVIEDPEELKTLPAGTIIIRSHGVSKELQEKLSSYGHKIIDATCPYVKKIHRAVSEKSGSGQHIIIIGNQSHPEVQGIIGWCQTISQDGTSYTVIENEEEAKALNLPQDEKICIVSQTTFNYKKFQDLVEIISKKGYDIFVLNTICNATEERQTEAYQLAKQSDAMIVIGGKQSSNTRKLYDICKKECENTYYIQQLKDLDLNEFKSYRNVGITAGASTPNNIIKEVHTVMSEKSFEQLLEEEKVVKINNGDVVEGIVLGVKDDEIILNIGYKSEGIITRNEYTNTPNLDLRTVVNVGDVMQAKVLKVNDGEGQVALTYKRLAAEKGNKRLEEAFEKHEVLSATVAAVLNGGLSVIIDEARVFIPASLISDTYEKDLSKYNGEKIEFVITEFNPKKRRIIGDRKQLIVAKKEVLKKELFEKIKVGMTVEGTVKNITDFGAFIDLGGADGLLHISEMSWGRVENPKKVFKVGETVKAFIKDIQGEKIALSLKFEDENPWINAESKYAVGNVVIGTVARMTDFGAFVELEPGIDALLHVSQISKEHVEKPSDSLKIGQEITAKVVEFNKEEKKISLSIKALEAPEKEEESASAEVNEETAE</sequence>
<dbReference type="HAMAP" id="MF_00191">
    <property type="entry name" value="IspH"/>
    <property type="match status" value="1"/>
</dbReference>
<feature type="domain" description="S1 motif" evidence="8">
    <location>
        <begin position="306"/>
        <end position="375"/>
    </location>
</feature>
<evidence type="ECO:0000256" key="3">
    <source>
        <dbReference type="ARBA" id="ARBA00023004"/>
    </source>
</evidence>
<comment type="function">
    <text evidence="5">Binds mRNA; thus facilitating recognition of the initiation point. It is needed to translate mRNA with a short Shine-Dalgarno (SD) purine-rich sequence.</text>
</comment>
<feature type="binding site" evidence="6">
    <location>
        <position position="273"/>
    </location>
    <ligand>
        <name>dimethylallyl diphosphate</name>
        <dbReference type="ChEBI" id="CHEBI:57623"/>
    </ligand>
</feature>
<dbReference type="PROSITE" id="PS50126">
    <property type="entry name" value="S1"/>
    <property type="match status" value="4"/>
</dbReference>
<keyword evidence="3 6" id="KW-0408">Iron</keyword>
<gene>
    <name evidence="6" type="primary">ispH</name>
    <name evidence="9" type="ORF">H0486_09075</name>
</gene>
<keyword evidence="9" id="KW-0689">Ribosomal protein</keyword>
<dbReference type="GO" id="GO:0019288">
    <property type="term" value="P:isopentenyl diphosphate biosynthetic process, methylerythritol 4-phosphate pathway"/>
    <property type="evidence" value="ECO:0007669"/>
    <property type="project" value="UniProtKB-UniRule"/>
</dbReference>
<dbReference type="PANTHER" id="PTHR30426">
    <property type="entry name" value="4-HYDROXY-3-METHYLBUT-2-ENYL DIPHOSPHATE REDUCTASE"/>
    <property type="match status" value="1"/>
</dbReference>
<dbReference type="FunFam" id="2.40.50.140:FF:000103">
    <property type="entry name" value="protein RRP5 homolog"/>
    <property type="match status" value="1"/>
</dbReference>
<feature type="active site" description="Proton donor" evidence="6">
    <location>
        <position position="129"/>
    </location>
</feature>
<dbReference type="EC" id="1.17.7.4" evidence="6"/>
<keyword evidence="4 6" id="KW-0411">Iron-sulfur</keyword>
<keyword evidence="9" id="KW-0687">Ribonucleoprotein</keyword>
<feature type="binding site" evidence="6">
    <location>
        <position position="231"/>
    </location>
    <ligand>
        <name>dimethylallyl diphosphate</name>
        <dbReference type="ChEBI" id="CHEBI:57623"/>
    </ligand>
</feature>
<proteinExistence type="inferred from homology"/>
<dbReference type="GO" id="GO:0050992">
    <property type="term" value="P:dimethylallyl diphosphate biosynthetic process"/>
    <property type="evidence" value="ECO:0007669"/>
    <property type="project" value="UniProtKB-UniRule"/>
</dbReference>
<keyword evidence="6" id="KW-0414">Isoprene biosynthesis</keyword>
<evidence type="ECO:0000256" key="2">
    <source>
        <dbReference type="ARBA" id="ARBA00022723"/>
    </source>
</evidence>
<dbReference type="GO" id="GO:0051539">
    <property type="term" value="F:4 iron, 4 sulfur cluster binding"/>
    <property type="evidence" value="ECO:0007669"/>
    <property type="project" value="UniProtKB-UniRule"/>
</dbReference>
<feature type="binding site" evidence="6">
    <location>
        <position position="42"/>
    </location>
    <ligand>
        <name>dimethylallyl diphosphate</name>
        <dbReference type="ChEBI" id="CHEBI:57623"/>
    </ligand>
</feature>
<comment type="similarity">
    <text evidence="6">Belongs to the IspH family.</text>
</comment>
<accession>A0A839K202</accession>
<feature type="binding site" evidence="6">
    <location>
        <position position="99"/>
    </location>
    <ligand>
        <name>[4Fe-4S] cluster</name>
        <dbReference type="ChEBI" id="CHEBI:49883"/>
    </ligand>
</feature>
<dbReference type="Proteomes" id="UP000574276">
    <property type="component" value="Unassembled WGS sequence"/>
</dbReference>
<dbReference type="AlphaFoldDB" id="A0A839K202"/>
<dbReference type="Gene3D" id="3.40.1010.20">
    <property type="entry name" value="4-hydroxy-3-methylbut-2-enyl diphosphate reductase, catalytic domain"/>
    <property type="match status" value="2"/>
</dbReference>
<comment type="cofactor">
    <cofactor evidence="6">
        <name>[4Fe-4S] cluster</name>
        <dbReference type="ChEBI" id="CHEBI:49883"/>
    </cofactor>
    <text evidence="6">Binds 1 [4Fe-4S] cluster per subunit.</text>
</comment>
<feature type="binding site" evidence="6">
    <location>
        <position position="230"/>
    </location>
    <ligand>
        <name>dimethylallyl diphosphate</name>
        <dbReference type="ChEBI" id="CHEBI:57623"/>
    </ligand>
</feature>
<organism evidence="9 10">
    <name type="scientific">Variimorphobacter saccharofermentans</name>
    <dbReference type="NCBI Taxonomy" id="2755051"/>
    <lineage>
        <taxon>Bacteria</taxon>
        <taxon>Bacillati</taxon>
        <taxon>Bacillota</taxon>
        <taxon>Clostridia</taxon>
        <taxon>Lachnospirales</taxon>
        <taxon>Lachnospiraceae</taxon>
        <taxon>Variimorphobacter</taxon>
    </lineage>
</organism>
<comment type="pathway">
    <text evidence="6">Isoprenoid biosynthesis; isopentenyl diphosphate biosynthesis via DXP pathway; isopentenyl diphosphate from 1-deoxy-D-xylulose 5-phosphate: step 6/6.</text>
</comment>
<feature type="domain" description="S1 motif" evidence="8">
    <location>
        <begin position="480"/>
        <end position="546"/>
    </location>
</feature>
<dbReference type="CDD" id="cd05688">
    <property type="entry name" value="S1_RPS1_repeat_ec3"/>
    <property type="match status" value="1"/>
</dbReference>
<protein>
    <recommendedName>
        <fullName evidence="6">4-hydroxy-3-methylbut-2-enyl diphosphate reductase</fullName>
        <shortName evidence="6">HMBPP reductase</shortName>
        <ecNumber evidence="6">1.17.7.4</ecNumber>
    </recommendedName>
</protein>
<feature type="binding site" evidence="6">
    <location>
        <position position="230"/>
    </location>
    <ligand>
        <name>(2E)-4-hydroxy-3-methylbut-2-enyl diphosphate</name>
        <dbReference type="ChEBI" id="CHEBI:128753"/>
    </ligand>
</feature>
<evidence type="ECO:0000259" key="8">
    <source>
        <dbReference type="PROSITE" id="PS50126"/>
    </source>
</evidence>
<dbReference type="SMART" id="SM00316">
    <property type="entry name" value="S1"/>
    <property type="match status" value="4"/>
</dbReference>
<keyword evidence="10" id="KW-1185">Reference proteome</keyword>
<feature type="compositionally biased region" description="Acidic residues" evidence="7">
    <location>
        <begin position="638"/>
        <end position="654"/>
    </location>
</feature>
<feature type="binding site" evidence="6">
    <location>
        <position position="231"/>
    </location>
    <ligand>
        <name>isopentenyl diphosphate</name>
        <dbReference type="ChEBI" id="CHEBI:128769"/>
    </ligand>
</feature>
<dbReference type="InterPro" id="IPR035104">
    <property type="entry name" value="Ribosomal_protein_S1-like"/>
</dbReference>
<feature type="binding site" evidence="6">
    <location>
        <position position="77"/>
    </location>
    <ligand>
        <name>(2E)-4-hydroxy-3-methylbut-2-enyl diphosphate</name>
        <dbReference type="ChEBI" id="CHEBI:128753"/>
    </ligand>
</feature>
<dbReference type="PANTHER" id="PTHR30426:SF0">
    <property type="entry name" value="4-HYDROXY-3-METHYLBUT-2-ENYL DIPHOSPHATE REDUCTASE"/>
    <property type="match status" value="1"/>
</dbReference>
<evidence type="ECO:0000256" key="1">
    <source>
        <dbReference type="ARBA" id="ARBA00022485"/>
    </source>
</evidence>
<dbReference type="GO" id="GO:0016114">
    <property type="term" value="P:terpenoid biosynthetic process"/>
    <property type="evidence" value="ECO:0007669"/>
    <property type="project" value="UniProtKB-UniRule"/>
</dbReference>
<dbReference type="GO" id="GO:0005840">
    <property type="term" value="C:ribosome"/>
    <property type="evidence" value="ECO:0007669"/>
    <property type="project" value="UniProtKB-KW"/>
</dbReference>
<dbReference type="CDD" id="cd04465">
    <property type="entry name" value="S1_RPS1_repeat_ec2_hs2"/>
    <property type="match status" value="1"/>
</dbReference>
<feature type="binding site" evidence="6">
    <location>
        <position position="273"/>
    </location>
    <ligand>
        <name>isopentenyl diphosphate</name>
        <dbReference type="ChEBI" id="CHEBI:128769"/>
    </ligand>
</feature>
<feature type="binding site" evidence="6">
    <location>
        <position position="127"/>
    </location>
    <ligand>
        <name>(2E)-4-hydroxy-3-methylbut-2-enyl diphosphate</name>
        <dbReference type="ChEBI" id="CHEBI:128753"/>
    </ligand>
</feature>
<dbReference type="FunFam" id="2.40.50.140:FF:000051">
    <property type="entry name" value="RNA-binding transcriptional accessory protein"/>
    <property type="match status" value="1"/>
</dbReference>
<dbReference type="GO" id="GO:0046872">
    <property type="term" value="F:metal ion binding"/>
    <property type="evidence" value="ECO:0007669"/>
    <property type="project" value="UniProtKB-KW"/>
</dbReference>
<feature type="binding site" evidence="6">
    <location>
        <position position="42"/>
    </location>
    <ligand>
        <name>(2E)-4-hydroxy-3-methylbut-2-enyl diphosphate</name>
        <dbReference type="ChEBI" id="CHEBI:128753"/>
    </ligand>
</feature>
<feature type="binding site" evidence="6">
    <location>
        <position position="77"/>
    </location>
    <ligand>
        <name>dimethylallyl diphosphate</name>
        <dbReference type="ChEBI" id="CHEBI:57623"/>
    </ligand>
</feature>
<evidence type="ECO:0000256" key="5">
    <source>
        <dbReference type="ARBA" id="ARBA00025604"/>
    </source>
</evidence>
<feature type="binding site" evidence="6">
    <location>
        <position position="229"/>
    </location>
    <ligand>
        <name>isopentenyl diphosphate</name>
        <dbReference type="ChEBI" id="CHEBI:128769"/>
    </ligand>
</feature>
<feature type="binding site" evidence="6">
    <location>
        <position position="273"/>
    </location>
    <ligand>
        <name>(2E)-4-hydroxy-3-methylbut-2-enyl diphosphate</name>
        <dbReference type="ChEBI" id="CHEBI:128753"/>
    </ligand>
</feature>
<dbReference type="GO" id="GO:0005737">
    <property type="term" value="C:cytoplasm"/>
    <property type="evidence" value="ECO:0007669"/>
    <property type="project" value="UniProtKB-ARBA"/>
</dbReference>
<feature type="binding site" evidence="6">
    <location>
        <position position="42"/>
    </location>
    <ligand>
        <name>isopentenyl diphosphate</name>
        <dbReference type="ChEBI" id="CHEBI:128769"/>
    </ligand>
</feature>
<feature type="binding site" evidence="6">
    <location>
        <position position="229"/>
    </location>
    <ligand>
        <name>(2E)-4-hydroxy-3-methylbut-2-enyl diphosphate</name>
        <dbReference type="ChEBI" id="CHEBI:128753"/>
    </ligand>
</feature>
<feature type="binding site" evidence="6">
    <location>
        <position position="77"/>
    </location>
    <ligand>
        <name>isopentenyl diphosphate</name>
        <dbReference type="ChEBI" id="CHEBI:128769"/>
    </ligand>
</feature>
<dbReference type="Gene3D" id="2.40.50.140">
    <property type="entry name" value="Nucleic acid-binding proteins"/>
    <property type="match status" value="4"/>
</dbReference>